<feature type="transmembrane region" description="Helical" evidence="2">
    <location>
        <begin position="410"/>
        <end position="428"/>
    </location>
</feature>
<keyword evidence="2" id="KW-1133">Transmembrane helix</keyword>
<gene>
    <name evidence="3" type="ORF">JS528_05810</name>
</gene>
<evidence type="ECO:0008006" key="5">
    <source>
        <dbReference type="Google" id="ProtNLM"/>
    </source>
</evidence>
<name>A0ABS5UPR2_9BIFI</name>
<evidence type="ECO:0000313" key="4">
    <source>
        <dbReference type="Proteomes" id="UP000773064"/>
    </source>
</evidence>
<accession>A0ABS5UPR2</accession>
<reference evidence="3 4" key="1">
    <citation type="journal article" date="2021" name="Environ. Microbiol.">
        <title>Genetic insights into the dark matter of the mammalian gut microbiota through targeted genome reconstruction.</title>
        <authorList>
            <person name="Lugli G.A."/>
            <person name="Alessandri G."/>
            <person name="Milani C."/>
            <person name="Viappiani A."/>
            <person name="Fontana F."/>
            <person name="Tarracchini C."/>
            <person name="Mancabelli L."/>
            <person name="Argentini C."/>
            <person name="Ruiz L."/>
            <person name="Margolles A."/>
            <person name="van Sinderen D."/>
            <person name="Turroni F."/>
            <person name="Ventura M."/>
        </authorList>
    </citation>
    <scope>NUCLEOTIDE SEQUENCE [LARGE SCALE GENOMIC DNA]</scope>
    <source>
        <strain evidence="3 4">MA2</strain>
    </source>
</reference>
<dbReference type="RefSeq" id="WP_214358153.1">
    <property type="nucleotide sequence ID" value="NZ_JAFEJS010000005.1"/>
</dbReference>
<feature type="region of interest" description="Disordered" evidence="1">
    <location>
        <begin position="119"/>
        <end position="139"/>
    </location>
</feature>
<keyword evidence="2" id="KW-0812">Transmembrane</keyword>
<protein>
    <recommendedName>
        <fullName evidence="5">ABC transporter permease</fullName>
    </recommendedName>
</protein>
<organism evidence="3 4">
    <name type="scientific">Bifidobacterium santillanense</name>
    <dbReference type="NCBI Taxonomy" id="2809028"/>
    <lineage>
        <taxon>Bacteria</taxon>
        <taxon>Bacillati</taxon>
        <taxon>Actinomycetota</taxon>
        <taxon>Actinomycetes</taxon>
        <taxon>Bifidobacteriales</taxon>
        <taxon>Bifidobacteriaceae</taxon>
        <taxon>Bifidobacterium</taxon>
    </lineage>
</organism>
<sequence length="437" mass="45656">MGRHSACRPRRGEGRAVRPDRVMRAVFAAELGKVLRAPAIWGFLAACLCLNAACSAIAARDHGAAVDYVSHVAAESGTSMDAGFLRRIGRLPESPARDDLLAQVGSVIGGVVDATSAGNEDASGASASAGGPARPSTAMSAYDGEAVGERYAALLHEFRQDALVAPMRAKYRLVGDRAAHLARERADLDLYAAGLTMTVHDDLFGGVDGLLSRIVLESWAFGAFAALHLLGCERRHRTAPLVDASLVGRRLTAIKIAAATLVALGGFTLLTAGSLAAHLAMTDLSGILGSSVSSAFNAIASPWGSQPFITWADFTLGGYLAAQVTLSLALVLVVALAACALGVLCPDAYAAVGLLAVGGLVPYAALTVCEDRHWWIAYQLLSAHPAYALANQSQWFTDMSYDAVVPWQETWSVAVGLAVAVVALTVAVRRRGRIDLP</sequence>
<dbReference type="EMBL" id="JAFEJS010000005">
    <property type="protein sequence ID" value="MBT1172876.1"/>
    <property type="molecule type" value="Genomic_DNA"/>
</dbReference>
<evidence type="ECO:0000313" key="3">
    <source>
        <dbReference type="EMBL" id="MBT1172876.1"/>
    </source>
</evidence>
<feature type="compositionally biased region" description="Low complexity" evidence="1">
    <location>
        <begin position="119"/>
        <end position="133"/>
    </location>
</feature>
<comment type="caution">
    <text evidence="3">The sequence shown here is derived from an EMBL/GenBank/DDBJ whole genome shotgun (WGS) entry which is preliminary data.</text>
</comment>
<keyword evidence="2" id="KW-0472">Membrane</keyword>
<feature type="transmembrane region" description="Helical" evidence="2">
    <location>
        <begin position="349"/>
        <end position="366"/>
    </location>
</feature>
<keyword evidence="4" id="KW-1185">Reference proteome</keyword>
<feature type="transmembrane region" description="Helical" evidence="2">
    <location>
        <begin position="316"/>
        <end position="343"/>
    </location>
</feature>
<dbReference type="Proteomes" id="UP000773064">
    <property type="component" value="Unassembled WGS sequence"/>
</dbReference>
<feature type="transmembrane region" description="Helical" evidence="2">
    <location>
        <begin position="256"/>
        <end position="280"/>
    </location>
</feature>
<proteinExistence type="predicted"/>
<evidence type="ECO:0000256" key="1">
    <source>
        <dbReference type="SAM" id="MobiDB-lite"/>
    </source>
</evidence>
<evidence type="ECO:0000256" key="2">
    <source>
        <dbReference type="SAM" id="Phobius"/>
    </source>
</evidence>